<evidence type="ECO:0000256" key="1">
    <source>
        <dbReference type="SAM" id="Phobius"/>
    </source>
</evidence>
<feature type="transmembrane region" description="Helical" evidence="1">
    <location>
        <begin position="194"/>
        <end position="215"/>
    </location>
</feature>
<dbReference type="Proteomes" id="UP000626697">
    <property type="component" value="Unassembled WGS sequence"/>
</dbReference>
<keyword evidence="1" id="KW-0812">Transmembrane</keyword>
<evidence type="ECO:0000313" key="3">
    <source>
        <dbReference type="Proteomes" id="UP000626697"/>
    </source>
</evidence>
<gene>
    <name evidence="2" type="ORF">HNP81_004844</name>
</gene>
<feature type="transmembrane region" description="Helical" evidence="1">
    <location>
        <begin position="126"/>
        <end position="148"/>
    </location>
</feature>
<dbReference type="InterPro" id="IPR005496">
    <property type="entry name" value="Integral_membrane_TerC"/>
</dbReference>
<sequence>MSDILKIYLMNVINDIDNILIILAVIRKYHYQIKALFIYIVISLTISRTLYIMIIHSLSDIPGLRVIIGIVMLYIAIRLAWSIKKVRKTRSIPTISTFQMLLIIIVTDFSICLDSIMITAELSSNILFIVIGIFLSISTIFIIINLFSEIIADTSWIQIIVNGLIAHVAILGIVKDPITKELLIFLEGFLEIHINNWINVFALDIVIIIMFIGLIRRIQNRTSFND</sequence>
<organism evidence="2 3">
    <name type="scientific">Peribacillus huizhouensis</name>
    <dbReference type="NCBI Taxonomy" id="1501239"/>
    <lineage>
        <taxon>Bacteria</taxon>
        <taxon>Bacillati</taxon>
        <taxon>Bacillota</taxon>
        <taxon>Bacilli</taxon>
        <taxon>Bacillales</taxon>
        <taxon>Bacillaceae</taxon>
        <taxon>Peribacillus</taxon>
    </lineage>
</organism>
<evidence type="ECO:0000313" key="2">
    <source>
        <dbReference type="EMBL" id="MBA9029432.1"/>
    </source>
</evidence>
<keyword evidence="1" id="KW-1133">Transmembrane helix</keyword>
<keyword evidence="1" id="KW-0472">Membrane</keyword>
<keyword evidence="3" id="KW-1185">Reference proteome</keyword>
<dbReference type="RefSeq" id="WP_182504165.1">
    <property type="nucleotide sequence ID" value="NZ_JACJHX010000043.1"/>
</dbReference>
<feature type="transmembrane region" description="Helical" evidence="1">
    <location>
        <begin position="155"/>
        <end position="174"/>
    </location>
</feature>
<comment type="caution">
    <text evidence="2">The sequence shown here is derived from an EMBL/GenBank/DDBJ whole genome shotgun (WGS) entry which is preliminary data.</text>
</comment>
<proteinExistence type="predicted"/>
<accession>A0ABR6CWM5</accession>
<name>A0ABR6CWM5_9BACI</name>
<protein>
    <submittedName>
        <fullName evidence="2">Tellurium resistance membrane protein TerC</fullName>
    </submittedName>
</protein>
<dbReference type="EMBL" id="JACJHX010000043">
    <property type="protein sequence ID" value="MBA9029432.1"/>
    <property type="molecule type" value="Genomic_DNA"/>
</dbReference>
<reference evidence="2 3" key="1">
    <citation type="submission" date="2020-08" db="EMBL/GenBank/DDBJ databases">
        <title>Genomic Encyclopedia of Type Strains, Phase IV (KMG-IV): sequencing the most valuable type-strain genomes for metagenomic binning, comparative biology and taxonomic classification.</title>
        <authorList>
            <person name="Goeker M."/>
        </authorList>
    </citation>
    <scope>NUCLEOTIDE SEQUENCE [LARGE SCALE GENOMIC DNA]</scope>
    <source>
        <strain evidence="2 3">DSM 105481</strain>
    </source>
</reference>
<feature type="transmembrane region" description="Helical" evidence="1">
    <location>
        <begin position="64"/>
        <end position="81"/>
    </location>
</feature>
<feature type="transmembrane region" description="Helical" evidence="1">
    <location>
        <begin position="36"/>
        <end position="58"/>
    </location>
</feature>
<dbReference type="Pfam" id="PF03741">
    <property type="entry name" value="TerC"/>
    <property type="match status" value="1"/>
</dbReference>